<reference evidence="1 2" key="1">
    <citation type="submission" date="2005-09" db="EMBL/GenBank/DDBJ databases">
        <authorList>
            <person name="Mural R.J."/>
            <person name="Li P.W."/>
            <person name="Adams M.D."/>
            <person name="Amanatides P.G."/>
            <person name="Baden-Tillson H."/>
            <person name="Barnstead M."/>
            <person name="Chin S.H."/>
            <person name="Dew I."/>
            <person name="Evans C.A."/>
            <person name="Ferriera S."/>
            <person name="Flanigan M."/>
            <person name="Fosler C."/>
            <person name="Glodek A."/>
            <person name="Gu Z."/>
            <person name="Holt R.A."/>
            <person name="Jennings D."/>
            <person name="Kraft C.L."/>
            <person name="Lu F."/>
            <person name="Nguyen T."/>
            <person name="Nusskern D.R."/>
            <person name="Pfannkoch C.M."/>
            <person name="Sitter C."/>
            <person name="Sutton G.G."/>
            <person name="Venter J.C."/>
            <person name="Wang Z."/>
            <person name="Woodage T."/>
            <person name="Zheng X.H."/>
            <person name="Zhong F."/>
        </authorList>
    </citation>
    <scope>NUCLEOTIDE SEQUENCE [LARGE SCALE GENOMIC DNA]</scope>
    <source>
        <strain>BN</strain>
        <strain evidence="2">Sprague-Dawley</strain>
    </source>
</reference>
<gene>
    <name evidence="1" type="ORF">rCG_39694</name>
</gene>
<evidence type="ECO:0000313" key="2">
    <source>
        <dbReference type="Proteomes" id="UP000234681"/>
    </source>
</evidence>
<dbReference type="AlphaFoldDB" id="A6I890"/>
<proteinExistence type="predicted"/>
<evidence type="ECO:0000313" key="1">
    <source>
        <dbReference type="EMBL" id="EDM17790.1"/>
    </source>
</evidence>
<dbReference type="EMBL" id="CH473956">
    <property type="protein sequence ID" value="EDM17790.1"/>
    <property type="molecule type" value="Genomic_DNA"/>
</dbReference>
<accession>A6I890</accession>
<dbReference type="Proteomes" id="UP000234681">
    <property type="component" value="Chromosome 1"/>
</dbReference>
<protein>
    <submittedName>
        <fullName evidence="1">RCG39694</fullName>
    </submittedName>
</protein>
<organism evidence="1 2">
    <name type="scientific">Rattus norvegicus</name>
    <name type="common">Rat</name>
    <dbReference type="NCBI Taxonomy" id="10116"/>
    <lineage>
        <taxon>Eukaryota</taxon>
        <taxon>Metazoa</taxon>
        <taxon>Chordata</taxon>
        <taxon>Craniata</taxon>
        <taxon>Vertebrata</taxon>
        <taxon>Euteleostomi</taxon>
        <taxon>Mammalia</taxon>
        <taxon>Eutheria</taxon>
        <taxon>Euarchontoglires</taxon>
        <taxon>Glires</taxon>
        <taxon>Rodentia</taxon>
        <taxon>Myomorpha</taxon>
        <taxon>Muroidea</taxon>
        <taxon>Muridae</taxon>
        <taxon>Murinae</taxon>
        <taxon>Rattus</taxon>
    </lineage>
</organism>
<sequence>MSPLRAAIGFCKHQAHRWTAAAEKASTGCFCSSLQLYNFVLYPAMSVIVPVYHQTASGPPIVSWIHGAKMIEGTLRRWRKGNKCPSLRWSKDLPDEHFRDDYCGIGPFQRLLLPAC</sequence>
<name>A6I890_RAT</name>